<dbReference type="Pfam" id="PF14089">
    <property type="entry name" value="KbaA"/>
    <property type="match status" value="1"/>
</dbReference>
<feature type="transmembrane region" description="Helical" evidence="1">
    <location>
        <begin position="83"/>
        <end position="102"/>
    </location>
</feature>
<feature type="transmembrane region" description="Helical" evidence="1">
    <location>
        <begin position="49"/>
        <end position="71"/>
    </location>
</feature>
<name>A0ABT9VHA2_9BACI</name>
<feature type="transmembrane region" description="Helical" evidence="1">
    <location>
        <begin position="114"/>
        <end position="132"/>
    </location>
</feature>
<evidence type="ECO:0000313" key="2">
    <source>
        <dbReference type="EMBL" id="MDQ0160343.1"/>
    </source>
</evidence>
<keyword evidence="1" id="KW-1133">Transmembrane helix</keyword>
<sequence>MTIRVWIKFFLTLLAIGALTTVVTSFIVSTHAYAPFLDPFNAWELLGVILWYSGYGLVYSVIAQMGFFAYLTLHQFGKGFFGYFWKHAQVIMILFTLFELVYLRYHQDAGPEGLWPYFIAPALLSIFAYAIAKIKARETHPRAFLPALFFMIVVTTIEWIPTLRTGDPEWLVLMVVPLLACNTYQLLKLHRIVGFTNPEDAGSNQKA</sequence>
<keyword evidence="3" id="KW-1185">Reference proteome</keyword>
<feature type="transmembrane region" description="Helical" evidence="1">
    <location>
        <begin position="170"/>
        <end position="187"/>
    </location>
</feature>
<proteinExistence type="predicted"/>
<dbReference type="EMBL" id="JAUSTQ010000011">
    <property type="protein sequence ID" value="MDQ0160343.1"/>
    <property type="molecule type" value="Genomic_DNA"/>
</dbReference>
<reference evidence="2 3" key="1">
    <citation type="submission" date="2023-07" db="EMBL/GenBank/DDBJ databases">
        <title>Genomic Encyclopedia of Type Strains, Phase IV (KMG-IV): sequencing the most valuable type-strain genomes for metagenomic binning, comparative biology and taxonomic classification.</title>
        <authorList>
            <person name="Goeker M."/>
        </authorList>
    </citation>
    <scope>NUCLEOTIDE SEQUENCE [LARGE SCALE GENOMIC DNA]</scope>
    <source>
        <strain evidence="2 3">DSM 16460</strain>
    </source>
</reference>
<comment type="caution">
    <text evidence="2">The sequence shown here is derived from an EMBL/GenBank/DDBJ whole genome shotgun (WGS) entry which is preliminary data.</text>
</comment>
<protein>
    <submittedName>
        <fullName evidence="2">KinB signaling pathway activation protein</fullName>
    </submittedName>
</protein>
<keyword evidence="1" id="KW-0472">Membrane</keyword>
<accession>A0ABT9VHA2</accession>
<organism evidence="2 3">
    <name type="scientific">Alkalibacillus salilacus</name>
    <dbReference type="NCBI Taxonomy" id="284582"/>
    <lineage>
        <taxon>Bacteria</taxon>
        <taxon>Bacillati</taxon>
        <taxon>Bacillota</taxon>
        <taxon>Bacilli</taxon>
        <taxon>Bacillales</taxon>
        <taxon>Bacillaceae</taxon>
        <taxon>Alkalibacillus</taxon>
    </lineage>
</organism>
<dbReference type="PIRSF" id="PIRSF029886">
    <property type="entry name" value="KBAA"/>
    <property type="match status" value="1"/>
</dbReference>
<evidence type="ECO:0000256" key="1">
    <source>
        <dbReference type="SAM" id="Phobius"/>
    </source>
</evidence>
<feature type="transmembrane region" description="Helical" evidence="1">
    <location>
        <begin position="144"/>
        <end position="164"/>
    </location>
</feature>
<dbReference type="RefSeq" id="WP_306977532.1">
    <property type="nucleotide sequence ID" value="NZ_JAUSTQ010000011.1"/>
</dbReference>
<dbReference type="SMART" id="SM01251">
    <property type="entry name" value="KbaA"/>
    <property type="match status" value="1"/>
</dbReference>
<evidence type="ECO:0000313" key="3">
    <source>
        <dbReference type="Proteomes" id="UP001224359"/>
    </source>
</evidence>
<keyword evidence="1" id="KW-0812">Transmembrane</keyword>
<dbReference type="InterPro" id="IPR024164">
    <property type="entry name" value="KinB-signalling_activ"/>
</dbReference>
<dbReference type="Proteomes" id="UP001224359">
    <property type="component" value="Unassembled WGS sequence"/>
</dbReference>
<gene>
    <name evidence="2" type="ORF">J2S77_002346</name>
</gene>